<evidence type="ECO:0000313" key="1">
    <source>
        <dbReference type="EMBL" id="GGO95097.1"/>
    </source>
</evidence>
<dbReference type="AlphaFoldDB" id="A0A917ZTX5"/>
<accession>A0A917ZTX5</accession>
<comment type="caution">
    <text evidence="1">The sequence shown here is derived from an EMBL/GenBank/DDBJ whole genome shotgun (WGS) entry which is preliminary data.</text>
</comment>
<protein>
    <submittedName>
        <fullName evidence="1">Uncharacterized protein</fullName>
    </submittedName>
</protein>
<dbReference type="Proteomes" id="UP000641932">
    <property type="component" value="Unassembled WGS sequence"/>
</dbReference>
<evidence type="ECO:0000313" key="2">
    <source>
        <dbReference type="Proteomes" id="UP000641932"/>
    </source>
</evidence>
<keyword evidence="2" id="KW-1185">Reference proteome</keyword>
<gene>
    <name evidence="1" type="ORF">GCM10012280_51530</name>
</gene>
<proteinExistence type="predicted"/>
<name>A0A917ZTX5_9ACTN</name>
<reference evidence="1" key="2">
    <citation type="submission" date="2020-09" db="EMBL/GenBank/DDBJ databases">
        <authorList>
            <person name="Sun Q."/>
            <person name="Zhou Y."/>
        </authorList>
    </citation>
    <scope>NUCLEOTIDE SEQUENCE</scope>
    <source>
        <strain evidence="1">CGMCC 4.7201</strain>
    </source>
</reference>
<dbReference type="EMBL" id="BMMS01000024">
    <property type="protein sequence ID" value="GGO95097.1"/>
    <property type="molecule type" value="Genomic_DNA"/>
</dbReference>
<reference evidence="1" key="1">
    <citation type="journal article" date="2014" name="Int. J. Syst. Evol. Microbiol.">
        <title>Complete genome sequence of Corynebacterium casei LMG S-19264T (=DSM 44701T), isolated from a smear-ripened cheese.</title>
        <authorList>
            <consortium name="US DOE Joint Genome Institute (JGI-PGF)"/>
            <person name="Walter F."/>
            <person name="Albersmeier A."/>
            <person name="Kalinowski J."/>
            <person name="Ruckert C."/>
        </authorList>
    </citation>
    <scope>NUCLEOTIDE SEQUENCE</scope>
    <source>
        <strain evidence="1">CGMCC 4.7201</strain>
    </source>
</reference>
<sequence>MPPRAALLAPNDPTRPGALALLTESATGPIAEVETTVVPLDTGAPVREHHLRVALPGPDEWAAVADVLVQTVPGEPGPRLAELVARHPGALVVAVRARTGSLVRIGGSEPTVLSVNIGEGTPAWSMWASLIHAWLAAGVPSAVLATAAVRRVRLRAARSHLLPPSRR</sequence>
<organism evidence="1 2">
    <name type="scientific">Wenjunlia tyrosinilytica</name>
    <dbReference type="NCBI Taxonomy" id="1544741"/>
    <lineage>
        <taxon>Bacteria</taxon>
        <taxon>Bacillati</taxon>
        <taxon>Actinomycetota</taxon>
        <taxon>Actinomycetes</taxon>
        <taxon>Kitasatosporales</taxon>
        <taxon>Streptomycetaceae</taxon>
        <taxon>Wenjunlia</taxon>
    </lineage>
</organism>